<evidence type="ECO:0000313" key="4">
    <source>
        <dbReference type="EMBL" id="KAJ8867001.1"/>
    </source>
</evidence>
<dbReference type="PANTHER" id="PTHR12857:SF0">
    <property type="entry name" value="CXXC MOTIF CONTAINING ZINC BINDING PROTEIN"/>
    <property type="match status" value="1"/>
</dbReference>
<dbReference type="EMBL" id="JARBHB010000016">
    <property type="protein sequence ID" value="KAJ8867001.1"/>
    <property type="molecule type" value="Genomic_DNA"/>
</dbReference>
<dbReference type="PANTHER" id="PTHR12857">
    <property type="entry name" value="CXXC MOTIF CONTAINING ZINC BINDING PROTEIN"/>
    <property type="match status" value="1"/>
</dbReference>
<keyword evidence="5" id="KW-1185">Reference proteome</keyword>
<evidence type="ECO:0000256" key="3">
    <source>
        <dbReference type="ARBA" id="ARBA00022833"/>
    </source>
</evidence>
<protein>
    <submittedName>
        <fullName evidence="4">Uncharacterized protein</fullName>
    </submittedName>
</protein>
<dbReference type="SUPFAM" id="SSF141678">
    <property type="entry name" value="MAL13P1.257-like"/>
    <property type="match status" value="1"/>
</dbReference>
<comment type="similarity">
    <text evidence="1">Belongs to the UPF0587 family.</text>
</comment>
<reference evidence="4 5" key="1">
    <citation type="submission" date="2023-02" db="EMBL/GenBank/DDBJ databases">
        <title>LHISI_Scaffold_Assembly.</title>
        <authorList>
            <person name="Stuart O.P."/>
            <person name="Cleave R."/>
            <person name="Magrath M.J.L."/>
            <person name="Mikheyev A.S."/>
        </authorList>
    </citation>
    <scope>NUCLEOTIDE SEQUENCE [LARGE SCALE GENOMIC DNA]</scope>
    <source>
        <strain evidence="4">Daus_M_001</strain>
        <tissue evidence="4">Leg muscle</tissue>
    </source>
</reference>
<evidence type="ECO:0000313" key="5">
    <source>
        <dbReference type="Proteomes" id="UP001159363"/>
    </source>
</evidence>
<evidence type="ECO:0000256" key="2">
    <source>
        <dbReference type="ARBA" id="ARBA00022723"/>
    </source>
</evidence>
<organism evidence="4 5">
    <name type="scientific">Dryococelus australis</name>
    <dbReference type="NCBI Taxonomy" id="614101"/>
    <lineage>
        <taxon>Eukaryota</taxon>
        <taxon>Metazoa</taxon>
        <taxon>Ecdysozoa</taxon>
        <taxon>Arthropoda</taxon>
        <taxon>Hexapoda</taxon>
        <taxon>Insecta</taxon>
        <taxon>Pterygota</taxon>
        <taxon>Neoptera</taxon>
        <taxon>Polyneoptera</taxon>
        <taxon>Phasmatodea</taxon>
        <taxon>Verophasmatodea</taxon>
        <taxon>Anareolatae</taxon>
        <taxon>Phasmatidae</taxon>
        <taxon>Eurycanthinae</taxon>
        <taxon>Dryococelus</taxon>
    </lineage>
</organism>
<evidence type="ECO:0000256" key="1">
    <source>
        <dbReference type="ARBA" id="ARBA00007818"/>
    </source>
</evidence>
<keyword evidence="2" id="KW-0479">Metal-binding</keyword>
<dbReference type="Pfam" id="PF05907">
    <property type="entry name" value="CXXC_Zn-b_euk"/>
    <property type="match status" value="1"/>
</dbReference>
<dbReference type="InterPro" id="IPR008584">
    <property type="entry name" value="CXXC_Zn-binding_euk"/>
</dbReference>
<proteinExistence type="inferred from homology"/>
<keyword evidence="3" id="KW-0862">Zinc</keyword>
<dbReference type="Proteomes" id="UP001159363">
    <property type="component" value="Chromosome 15"/>
</dbReference>
<gene>
    <name evidence="4" type="ORF">PR048_032863</name>
</gene>
<comment type="caution">
    <text evidence="4">The sequence shown here is derived from an EMBL/GenBank/DDBJ whole genome shotgun (WGS) entry which is preliminary data.</text>
</comment>
<sequence>MVKIGMQICGTLENVAKVLTPQPEFMYFMKLQCTSCQEVSETWVAVSASDEVQGRTGRSIVSHLSVCKFCHKEKIMTVLQDTNSEYTKDDDERFKTIIVFDCRGVEPVDFDFRDGWTVVSVSGRKFTDIEIEDGEWVDFDEDLKESVALYSMKSQFVKV</sequence>
<name>A0ABQ9G7L0_9NEOP</name>
<accession>A0ABQ9G7L0</accession>